<keyword evidence="2" id="KW-1185">Reference proteome</keyword>
<dbReference type="Proteomes" id="UP001497382">
    <property type="component" value="Unassembled WGS sequence"/>
</dbReference>
<evidence type="ECO:0000313" key="2">
    <source>
        <dbReference type="Proteomes" id="UP001497382"/>
    </source>
</evidence>
<accession>A0AAV2A8F8</accession>
<gene>
    <name evidence="1" type="ORF">LARSCL_LOCUS10821</name>
</gene>
<reference evidence="1 2" key="1">
    <citation type="submission" date="2024-04" db="EMBL/GenBank/DDBJ databases">
        <authorList>
            <person name="Rising A."/>
            <person name="Reimegard J."/>
            <person name="Sonavane S."/>
            <person name="Akerstrom W."/>
            <person name="Nylinder S."/>
            <person name="Hedman E."/>
            <person name="Kallberg Y."/>
        </authorList>
    </citation>
    <scope>NUCLEOTIDE SEQUENCE [LARGE SCALE GENOMIC DNA]</scope>
</reference>
<protein>
    <submittedName>
        <fullName evidence="1">Uncharacterized protein</fullName>
    </submittedName>
</protein>
<evidence type="ECO:0000313" key="1">
    <source>
        <dbReference type="EMBL" id="CAL1280194.1"/>
    </source>
</evidence>
<name>A0AAV2A8F8_9ARAC</name>
<sequence>MCKSPNQQSDGNFPYFFIRLQSVVNVPYRIFRRFRYTRNTQHSYMIQKWGYAITQNQSRILEDVDHFFVKRTDVDLRIFASESSSSAIKLASPYSLATSSGDA</sequence>
<dbReference type="AlphaFoldDB" id="A0AAV2A8F8"/>
<dbReference type="EMBL" id="CAXIEN010000129">
    <property type="protein sequence ID" value="CAL1280194.1"/>
    <property type="molecule type" value="Genomic_DNA"/>
</dbReference>
<proteinExistence type="predicted"/>
<comment type="caution">
    <text evidence="1">The sequence shown here is derived from an EMBL/GenBank/DDBJ whole genome shotgun (WGS) entry which is preliminary data.</text>
</comment>
<organism evidence="1 2">
    <name type="scientific">Larinioides sclopetarius</name>
    <dbReference type="NCBI Taxonomy" id="280406"/>
    <lineage>
        <taxon>Eukaryota</taxon>
        <taxon>Metazoa</taxon>
        <taxon>Ecdysozoa</taxon>
        <taxon>Arthropoda</taxon>
        <taxon>Chelicerata</taxon>
        <taxon>Arachnida</taxon>
        <taxon>Araneae</taxon>
        <taxon>Araneomorphae</taxon>
        <taxon>Entelegynae</taxon>
        <taxon>Araneoidea</taxon>
        <taxon>Araneidae</taxon>
        <taxon>Larinioides</taxon>
    </lineage>
</organism>